<evidence type="ECO:0000313" key="2">
    <source>
        <dbReference type="Proteomes" id="UP000713479"/>
    </source>
</evidence>
<comment type="caution">
    <text evidence="1">The sequence shown here is derived from an EMBL/GenBank/DDBJ whole genome shotgun (WGS) entry which is preliminary data.</text>
</comment>
<sequence length="180" mass="20839">MIATIEDALEYKNEKIPDGEVKVSSNTVLKWKDARNVSFVDTVGKKCYAIVWKAPLNDMDLEVNDLSKVSYDYGDIFGVNSMYAIYCLKYNPQNKMVYGIILDNNHHNYDLNDLLYKILNLNRSDVNYHEYYPSSGSSSHYGVDTSPSTIARNDPDWYYDHYEYGDNPKIDDYLESQGYD</sequence>
<gene>
    <name evidence="1" type="ORF">E7Z74_02895</name>
</gene>
<accession>A0A8T3VGH8</accession>
<protein>
    <submittedName>
        <fullName evidence="1">Uncharacterized protein</fullName>
    </submittedName>
</protein>
<reference evidence="1" key="1">
    <citation type="submission" date="2019-04" db="EMBL/GenBank/DDBJ databases">
        <title>Evolution of Biomass-Degrading Anaerobic Consortia Revealed by Metagenomics.</title>
        <authorList>
            <person name="Peng X."/>
        </authorList>
    </citation>
    <scope>NUCLEOTIDE SEQUENCE</scope>
    <source>
        <strain evidence="1">SIG13</strain>
    </source>
</reference>
<name>A0A8T3VGH8_9EURY</name>
<organism evidence="1 2">
    <name type="scientific">Methanobrevibacter millerae</name>
    <dbReference type="NCBI Taxonomy" id="230361"/>
    <lineage>
        <taxon>Archaea</taxon>
        <taxon>Methanobacteriati</taxon>
        <taxon>Methanobacteriota</taxon>
        <taxon>Methanomada group</taxon>
        <taxon>Methanobacteria</taxon>
        <taxon>Methanobacteriales</taxon>
        <taxon>Methanobacteriaceae</taxon>
        <taxon>Methanobrevibacter</taxon>
    </lineage>
</organism>
<dbReference type="AlphaFoldDB" id="A0A8T3VGH8"/>
<dbReference type="EMBL" id="SUTF01000003">
    <property type="protein sequence ID" value="MBE6510202.1"/>
    <property type="molecule type" value="Genomic_DNA"/>
</dbReference>
<evidence type="ECO:0000313" key="1">
    <source>
        <dbReference type="EMBL" id="MBE6510202.1"/>
    </source>
</evidence>
<proteinExistence type="predicted"/>
<dbReference type="Proteomes" id="UP000713479">
    <property type="component" value="Unassembled WGS sequence"/>
</dbReference>